<sequence>MSEGKKLDDGKARMDLLPPEFLFATADILAFGAGKYGDRNWEKGMSWGRVFAALMRHMWAWWRKEPNDPETGKSHLWHAACCIAFLIAYEQRQSGTDDRP</sequence>
<evidence type="ECO:0000259" key="1">
    <source>
        <dbReference type="Pfam" id="PF18909"/>
    </source>
</evidence>
<reference evidence="2 3" key="1">
    <citation type="submission" date="2018-06" db="EMBL/GenBank/DDBJ databases">
        <title>Genomic Encyclopedia of Type Strains, Phase IV (KMG-IV): sequencing the most valuable type-strain genomes for metagenomic binning, comparative biology and taxonomic classification.</title>
        <authorList>
            <person name="Goeker M."/>
        </authorList>
    </citation>
    <scope>NUCLEOTIDE SEQUENCE [LARGE SCALE GENOMIC DNA]</scope>
    <source>
        <strain evidence="2 3">DSM 26720</strain>
    </source>
</reference>
<proteinExistence type="predicted"/>
<keyword evidence="3" id="KW-1185">Reference proteome</keyword>
<dbReference type="Proteomes" id="UP000249453">
    <property type="component" value="Unassembled WGS sequence"/>
</dbReference>
<dbReference type="RefSeq" id="WP_111575333.1">
    <property type="nucleotide sequence ID" value="NZ_JBHEEY010000004.1"/>
</dbReference>
<evidence type="ECO:0000313" key="2">
    <source>
        <dbReference type="EMBL" id="RAK28474.1"/>
    </source>
</evidence>
<accession>A0A364JUT9</accession>
<dbReference type="Pfam" id="PF18909">
    <property type="entry name" value="dGTP_diPhyd_N"/>
    <property type="match status" value="1"/>
</dbReference>
<protein>
    <recommendedName>
        <fullName evidence="1">dATP/dGTP diphosphohydrolase N-terminal domain-containing protein</fullName>
    </recommendedName>
</protein>
<name>A0A364JUT9_9HYPH</name>
<dbReference type="OrthoDB" id="4569478at2"/>
<organism evidence="2 3">
    <name type="scientific">Falsochrobactrum ovis</name>
    <dbReference type="NCBI Taxonomy" id="1293442"/>
    <lineage>
        <taxon>Bacteria</taxon>
        <taxon>Pseudomonadati</taxon>
        <taxon>Pseudomonadota</taxon>
        <taxon>Alphaproteobacteria</taxon>
        <taxon>Hyphomicrobiales</taxon>
        <taxon>Brucellaceae</taxon>
        <taxon>Falsochrobactrum</taxon>
    </lineage>
</organism>
<gene>
    <name evidence="2" type="ORF">C7374_1065</name>
</gene>
<dbReference type="EMBL" id="QLMK01000006">
    <property type="protein sequence ID" value="RAK28474.1"/>
    <property type="molecule type" value="Genomic_DNA"/>
</dbReference>
<comment type="caution">
    <text evidence="2">The sequence shown here is derived from an EMBL/GenBank/DDBJ whole genome shotgun (WGS) entry which is preliminary data.</text>
</comment>
<evidence type="ECO:0000313" key="3">
    <source>
        <dbReference type="Proteomes" id="UP000249453"/>
    </source>
</evidence>
<dbReference type="AlphaFoldDB" id="A0A364JUT9"/>
<dbReference type="InterPro" id="IPR044038">
    <property type="entry name" value="dATP/dGTP_diPOhydrolase_N"/>
</dbReference>
<feature type="domain" description="dATP/dGTP diphosphohydrolase N-terminal" evidence="1">
    <location>
        <begin position="3"/>
        <end position="99"/>
    </location>
</feature>